<feature type="transmembrane region" description="Helical" evidence="2">
    <location>
        <begin position="12"/>
        <end position="31"/>
    </location>
</feature>
<proteinExistence type="predicted"/>
<keyword evidence="2" id="KW-1133">Transmembrane helix</keyword>
<sequence>MLLTSTQVSVAVSSGVVFVCTTALFLSGYAIQQRTLRDLRESIKPGPRPSPKIFLPDRFKKTTTELEDGTVIVLEDDNHDNFGRGRGRNRSGRNRQVVVEIKPTLPEEAINTGAEVNIPDQQRPMVRPPKDSPPPTRTVRRPQQKPRPRPAEKYPEPPAPAENANSNYDLVDEPDPEKPQKQISRAERRRRIKEEIQRLAVGGERGYYQRRLW</sequence>
<reference evidence="3" key="1">
    <citation type="submission" date="2023-06" db="EMBL/GenBank/DDBJ databases">
        <title>Genome-scale phylogeny and comparative genomics of the fungal order Sordariales.</title>
        <authorList>
            <consortium name="Lawrence Berkeley National Laboratory"/>
            <person name="Hensen N."/>
            <person name="Bonometti L."/>
            <person name="Westerberg I."/>
            <person name="Brannstrom I.O."/>
            <person name="Guillou S."/>
            <person name="Cros-Aarteil S."/>
            <person name="Calhoun S."/>
            <person name="Haridas S."/>
            <person name="Kuo A."/>
            <person name="Mondo S."/>
            <person name="Pangilinan J."/>
            <person name="Riley R."/>
            <person name="Labutti K."/>
            <person name="Andreopoulos B."/>
            <person name="Lipzen A."/>
            <person name="Chen C."/>
            <person name="Yanf M."/>
            <person name="Daum C."/>
            <person name="Ng V."/>
            <person name="Clum A."/>
            <person name="Steindorff A."/>
            <person name="Ohm R."/>
            <person name="Martin F."/>
            <person name="Silar P."/>
            <person name="Natvig D."/>
            <person name="Lalanne C."/>
            <person name="Gautier V."/>
            <person name="Ament-Velasquez S.L."/>
            <person name="Kruys A."/>
            <person name="Hutchinson M.I."/>
            <person name="Powell A.J."/>
            <person name="Barry K."/>
            <person name="Miller A.N."/>
            <person name="Grigoriev I.V."/>
            <person name="Debuchy R."/>
            <person name="Gladieux P."/>
            <person name="Thoren M.H."/>
            <person name="Johannesson H."/>
        </authorList>
    </citation>
    <scope>NUCLEOTIDE SEQUENCE</scope>
    <source>
        <strain evidence="3">SMH4607-1</strain>
    </source>
</reference>
<dbReference type="EMBL" id="JAUKUA010000001">
    <property type="protein sequence ID" value="KAK0729859.1"/>
    <property type="molecule type" value="Genomic_DNA"/>
</dbReference>
<keyword evidence="2" id="KW-0812">Transmembrane</keyword>
<keyword evidence="2" id="KW-0472">Membrane</keyword>
<dbReference type="Proteomes" id="UP001172102">
    <property type="component" value="Unassembled WGS sequence"/>
</dbReference>
<feature type="region of interest" description="Disordered" evidence="1">
    <location>
        <begin position="77"/>
        <end position="191"/>
    </location>
</feature>
<dbReference type="AlphaFoldDB" id="A0AA40E6B4"/>
<evidence type="ECO:0000313" key="3">
    <source>
        <dbReference type="EMBL" id="KAK0729859.1"/>
    </source>
</evidence>
<evidence type="ECO:0000256" key="1">
    <source>
        <dbReference type="SAM" id="MobiDB-lite"/>
    </source>
</evidence>
<feature type="compositionally biased region" description="Basic and acidic residues" evidence="1">
    <location>
        <begin position="176"/>
        <end position="191"/>
    </location>
</feature>
<organism evidence="3 4">
    <name type="scientific">Lasiosphaeris hirsuta</name>
    <dbReference type="NCBI Taxonomy" id="260670"/>
    <lineage>
        <taxon>Eukaryota</taxon>
        <taxon>Fungi</taxon>
        <taxon>Dikarya</taxon>
        <taxon>Ascomycota</taxon>
        <taxon>Pezizomycotina</taxon>
        <taxon>Sordariomycetes</taxon>
        <taxon>Sordariomycetidae</taxon>
        <taxon>Sordariales</taxon>
        <taxon>Lasiosphaeriaceae</taxon>
        <taxon>Lasiosphaeris</taxon>
    </lineage>
</organism>
<protein>
    <submittedName>
        <fullName evidence="3">Uncharacterized protein</fullName>
    </submittedName>
</protein>
<accession>A0AA40E6B4</accession>
<keyword evidence="4" id="KW-1185">Reference proteome</keyword>
<feature type="compositionally biased region" description="Basic residues" evidence="1">
    <location>
        <begin position="138"/>
        <end position="148"/>
    </location>
</feature>
<evidence type="ECO:0000256" key="2">
    <source>
        <dbReference type="SAM" id="Phobius"/>
    </source>
</evidence>
<evidence type="ECO:0000313" key="4">
    <source>
        <dbReference type="Proteomes" id="UP001172102"/>
    </source>
</evidence>
<gene>
    <name evidence="3" type="ORF">B0H67DRAFT_638430</name>
</gene>
<name>A0AA40E6B4_9PEZI</name>
<comment type="caution">
    <text evidence="3">The sequence shown here is derived from an EMBL/GenBank/DDBJ whole genome shotgun (WGS) entry which is preliminary data.</text>
</comment>